<proteinExistence type="predicted"/>
<dbReference type="Proteomes" id="UP001162156">
    <property type="component" value="Unassembled WGS sequence"/>
</dbReference>
<evidence type="ECO:0000313" key="4">
    <source>
        <dbReference type="EMBL" id="KAJ8930109.1"/>
    </source>
</evidence>
<accession>A0AAV8WUJ5</accession>
<evidence type="ECO:0000313" key="5">
    <source>
        <dbReference type="Proteomes" id="UP001162156"/>
    </source>
</evidence>
<protein>
    <recommendedName>
        <fullName evidence="3">DDE Tnp4 domain-containing protein</fullName>
    </recommendedName>
</protein>
<dbReference type="AlphaFoldDB" id="A0AAV8WUJ5"/>
<dbReference type="Pfam" id="PF13359">
    <property type="entry name" value="DDE_Tnp_4"/>
    <property type="match status" value="1"/>
</dbReference>
<gene>
    <name evidence="4" type="ORF">NQ314_017120</name>
</gene>
<name>A0AAV8WUJ5_9CUCU</name>
<evidence type="ECO:0000256" key="2">
    <source>
        <dbReference type="ARBA" id="ARBA00022723"/>
    </source>
</evidence>
<organism evidence="4 5">
    <name type="scientific">Rhamnusium bicolor</name>
    <dbReference type="NCBI Taxonomy" id="1586634"/>
    <lineage>
        <taxon>Eukaryota</taxon>
        <taxon>Metazoa</taxon>
        <taxon>Ecdysozoa</taxon>
        <taxon>Arthropoda</taxon>
        <taxon>Hexapoda</taxon>
        <taxon>Insecta</taxon>
        <taxon>Pterygota</taxon>
        <taxon>Neoptera</taxon>
        <taxon>Endopterygota</taxon>
        <taxon>Coleoptera</taxon>
        <taxon>Polyphaga</taxon>
        <taxon>Cucujiformia</taxon>
        <taxon>Chrysomeloidea</taxon>
        <taxon>Cerambycidae</taxon>
        <taxon>Lepturinae</taxon>
        <taxon>Rhagiini</taxon>
        <taxon>Rhamnusium</taxon>
    </lineage>
</organism>
<keyword evidence="2" id="KW-0479">Metal-binding</keyword>
<dbReference type="EMBL" id="JANEYF010004776">
    <property type="protein sequence ID" value="KAJ8930109.1"/>
    <property type="molecule type" value="Genomic_DNA"/>
</dbReference>
<comment type="caution">
    <text evidence="4">The sequence shown here is derived from an EMBL/GenBank/DDBJ whole genome shotgun (WGS) entry which is preliminary data.</text>
</comment>
<keyword evidence="5" id="KW-1185">Reference proteome</keyword>
<feature type="domain" description="DDE Tnp4" evidence="3">
    <location>
        <begin position="70"/>
        <end position="147"/>
    </location>
</feature>
<reference evidence="4" key="1">
    <citation type="journal article" date="2023" name="Insect Mol. Biol.">
        <title>Genome sequencing provides insights into the evolution of gene families encoding plant cell wall-degrading enzymes in longhorned beetles.</title>
        <authorList>
            <person name="Shin N.R."/>
            <person name="Okamura Y."/>
            <person name="Kirsch R."/>
            <person name="Pauchet Y."/>
        </authorList>
    </citation>
    <scope>NUCLEOTIDE SEQUENCE</scope>
    <source>
        <strain evidence="4">RBIC_L_NR</strain>
    </source>
</reference>
<sequence>MSLLRELRENDPNDFHNYLRMDDKTFRHLLSMLQVHLKKDDTIMQESIPPEERLAATLRFLATDENLNFVFVGDEAFALHNYILKPYSQKELTHDKRVFNYRLSRCRNVVENTFGFIASVFRILHTKISVSPQNINYIVLAICILHNNLKETASAYTVTSTFDKEDNRTCEVTEGDWRNENSNYLTPLRGIRTTNTPLEAKNNREAYLKFFKENGQVEWQDEMIERGKG</sequence>
<comment type="cofactor">
    <cofactor evidence="1">
        <name>a divalent metal cation</name>
        <dbReference type="ChEBI" id="CHEBI:60240"/>
    </cofactor>
</comment>
<evidence type="ECO:0000259" key="3">
    <source>
        <dbReference type="Pfam" id="PF13359"/>
    </source>
</evidence>
<dbReference type="InterPro" id="IPR027806">
    <property type="entry name" value="HARBI1_dom"/>
</dbReference>
<dbReference type="GO" id="GO:0046872">
    <property type="term" value="F:metal ion binding"/>
    <property type="evidence" value="ECO:0007669"/>
    <property type="project" value="UniProtKB-KW"/>
</dbReference>
<evidence type="ECO:0000256" key="1">
    <source>
        <dbReference type="ARBA" id="ARBA00001968"/>
    </source>
</evidence>